<keyword evidence="3" id="KW-1185">Reference proteome</keyword>
<feature type="compositionally biased region" description="Basic and acidic residues" evidence="1">
    <location>
        <begin position="530"/>
        <end position="548"/>
    </location>
</feature>
<dbReference type="EMBL" id="JAFJMO010000008">
    <property type="protein sequence ID" value="KAJ8269060.1"/>
    <property type="molecule type" value="Genomic_DNA"/>
</dbReference>
<comment type="caution">
    <text evidence="2">The sequence shown here is derived from an EMBL/GenBank/DDBJ whole genome shotgun (WGS) entry which is preliminary data.</text>
</comment>
<feature type="compositionally biased region" description="Polar residues" evidence="1">
    <location>
        <begin position="373"/>
        <end position="382"/>
    </location>
</feature>
<feature type="region of interest" description="Disordered" evidence="1">
    <location>
        <begin position="529"/>
        <end position="564"/>
    </location>
</feature>
<feature type="region of interest" description="Disordered" evidence="1">
    <location>
        <begin position="349"/>
        <end position="401"/>
    </location>
</feature>
<feature type="region of interest" description="Disordered" evidence="1">
    <location>
        <begin position="457"/>
        <end position="484"/>
    </location>
</feature>
<protein>
    <submittedName>
        <fullName evidence="2">Uncharacterized protein</fullName>
    </submittedName>
</protein>
<sequence length="584" mass="65210">MNWVGGSRSRCMLKNDARRQREFFEKKKMQKKIEHLGLAADPQGAATGSIDLITLFIVNQIAAKKENKSNHKVTHLSQRKGARWSINEDRLELPMSPCSPSRLCLMESQPQYSVQRKRKHHLSELHNNRQLSPVLESNFSDCSASDYRHVVSDTFSPLSATSGSRSGTFPVGQRGEFKPFSQPRDASPWSAMSHGSHKVRYPPVSRVQFGSTESSFISTQKSRGHATTGCFLRLSKDEENDEETALMDFDSGEYSGQTTTFDNRKIRISFQEETQNSMPFGHPKEFQTRHQEADFLSQPVDSAACGGHGQGSVKSCGSVCSSPCDGLFSSGSDSVGSRGGERDQFVPSLLQPVTSHRAAWTGQENRPFKTRETGTQTDSRNAISLRHTSDASTQCSPRWEGEFSTSPSAGLRYYSCSVSHQKHNRATRGQRVSADELLEMDSHAGTPDRLREEELLPQSKSGVAAQQSPRNALTGQLLSGGPSYWPKTMPENWRLSTPAINHIYLNKTQVREELRKEQTNGGQRQVKQVENFDHLKPDPAEDMSRGEGEDLTTESILKNKDSDETATMQEIADILLMMKQKNKF</sequence>
<organism evidence="2 3">
    <name type="scientific">Conger conger</name>
    <name type="common">Conger eel</name>
    <name type="synonym">Muraena conger</name>
    <dbReference type="NCBI Taxonomy" id="82655"/>
    <lineage>
        <taxon>Eukaryota</taxon>
        <taxon>Metazoa</taxon>
        <taxon>Chordata</taxon>
        <taxon>Craniata</taxon>
        <taxon>Vertebrata</taxon>
        <taxon>Euteleostomi</taxon>
        <taxon>Actinopterygii</taxon>
        <taxon>Neopterygii</taxon>
        <taxon>Teleostei</taxon>
        <taxon>Anguilliformes</taxon>
        <taxon>Congridae</taxon>
        <taxon>Conger</taxon>
    </lineage>
</organism>
<dbReference type="InterPro" id="IPR027883">
    <property type="entry name" value="Redic1-like"/>
</dbReference>
<accession>A0A9Q1DGT6</accession>
<evidence type="ECO:0000256" key="1">
    <source>
        <dbReference type="SAM" id="MobiDB-lite"/>
    </source>
</evidence>
<feature type="compositionally biased region" description="Polar residues" evidence="1">
    <location>
        <begin position="458"/>
        <end position="477"/>
    </location>
</feature>
<evidence type="ECO:0000313" key="2">
    <source>
        <dbReference type="EMBL" id="KAJ8269060.1"/>
    </source>
</evidence>
<reference evidence="2" key="1">
    <citation type="journal article" date="2023" name="Science">
        <title>Genome structures resolve the early diversification of teleost fishes.</title>
        <authorList>
            <person name="Parey E."/>
            <person name="Louis A."/>
            <person name="Montfort J."/>
            <person name="Bouchez O."/>
            <person name="Roques C."/>
            <person name="Iampietro C."/>
            <person name="Lluch J."/>
            <person name="Castinel A."/>
            <person name="Donnadieu C."/>
            <person name="Desvignes T."/>
            <person name="Floi Bucao C."/>
            <person name="Jouanno E."/>
            <person name="Wen M."/>
            <person name="Mejri S."/>
            <person name="Dirks R."/>
            <person name="Jansen H."/>
            <person name="Henkel C."/>
            <person name="Chen W.J."/>
            <person name="Zahm M."/>
            <person name="Cabau C."/>
            <person name="Klopp C."/>
            <person name="Thompson A.W."/>
            <person name="Robinson-Rechavi M."/>
            <person name="Braasch I."/>
            <person name="Lecointre G."/>
            <person name="Bobe J."/>
            <person name="Postlethwait J.H."/>
            <person name="Berthelot C."/>
            <person name="Roest Crollius H."/>
            <person name="Guiguen Y."/>
        </authorList>
    </citation>
    <scope>NUCLEOTIDE SEQUENCE</scope>
    <source>
        <strain evidence="2">Concon-B</strain>
    </source>
</reference>
<dbReference type="OrthoDB" id="6430388at2759"/>
<proteinExistence type="predicted"/>
<feature type="region of interest" description="Disordered" evidence="1">
    <location>
        <begin position="157"/>
        <end position="196"/>
    </location>
</feature>
<name>A0A9Q1DGT6_CONCO</name>
<dbReference type="PANTHER" id="PTHR35158:SF1">
    <property type="entry name" value="CDNA SEQUENCE CN725425"/>
    <property type="match status" value="1"/>
</dbReference>
<dbReference type="Proteomes" id="UP001152803">
    <property type="component" value="Unassembled WGS sequence"/>
</dbReference>
<gene>
    <name evidence="2" type="ORF">COCON_G00116670</name>
</gene>
<dbReference type="PANTHER" id="PTHR35158">
    <property type="entry name" value="CDNA SEQUENCE CN725425"/>
    <property type="match status" value="1"/>
</dbReference>
<feature type="compositionally biased region" description="Polar residues" evidence="1">
    <location>
        <begin position="157"/>
        <end position="167"/>
    </location>
</feature>
<evidence type="ECO:0000313" key="3">
    <source>
        <dbReference type="Proteomes" id="UP001152803"/>
    </source>
</evidence>
<dbReference type="AlphaFoldDB" id="A0A9Q1DGT6"/>